<accession>A0ABQ4YYQ5</accession>
<reference evidence="1" key="1">
    <citation type="journal article" date="2022" name="Int. J. Mol. Sci.">
        <title>Draft Genome of Tanacetum Coccineum: Genomic Comparison of Closely Related Tanacetum-Family Plants.</title>
        <authorList>
            <person name="Yamashiro T."/>
            <person name="Shiraishi A."/>
            <person name="Nakayama K."/>
            <person name="Satake H."/>
        </authorList>
    </citation>
    <scope>NUCLEOTIDE SEQUENCE</scope>
</reference>
<keyword evidence="2" id="KW-1185">Reference proteome</keyword>
<dbReference type="EMBL" id="BQNB010010841">
    <property type="protein sequence ID" value="GJS82655.1"/>
    <property type="molecule type" value="Genomic_DNA"/>
</dbReference>
<gene>
    <name evidence="1" type="ORF">Tco_0749196</name>
</gene>
<organism evidence="1 2">
    <name type="scientific">Tanacetum coccineum</name>
    <dbReference type="NCBI Taxonomy" id="301880"/>
    <lineage>
        <taxon>Eukaryota</taxon>
        <taxon>Viridiplantae</taxon>
        <taxon>Streptophyta</taxon>
        <taxon>Embryophyta</taxon>
        <taxon>Tracheophyta</taxon>
        <taxon>Spermatophyta</taxon>
        <taxon>Magnoliopsida</taxon>
        <taxon>eudicotyledons</taxon>
        <taxon>Gunneridae</taxon>
        <taxon>Pentapetalae</taxon>
        <taxon>asterids</taxon>
        <taxon>campanulids</taxon>
        <taxon>Asterales</taxon>
        <taxon>Asteraceae</taxon>
        <taxon>Asteroideae</taxon>
        <taxon>Anthemideae</taxon>
        <taxon>Anthemidinae</taxon>
        <taxon>Tanacetum</taxon>
    </lineage>
</organism>
<reference evidence="1" key="2">
    <citation type="submission" date="2022-01" db="EMBL/GenBank/DDBJ databases">
        <authorList>
            <person name="Yamashiro T."/>
            <person name="Shiraishi A."/>
            <person name="Satake H."/>
            <person name="Nakayama K."/>
        </authorList>
    </citation>
    <scope>NUCLEOTIDE SEQUENCE</scope>
</reference>
<evidence type="ECO:0000313" key="2">
    <source>
        <dbReference type="Proteomes" id="UP001151760"/>
    </source>
</evidence>
<evidence type="ECO:0000313" key="1">
    <source>
        <dbReference type="EMBL" id="GJS82655.1"/>
    </source>
</evidence>
<proteinExistence type="predicted"/>
<sequence length="441" mass="49971">MGWNSLAYKKAFGLHFPFKDNRAEETDDMKMTLSFEFLTVSLGIEVKNAPDETENILSSYYCYYNCRVITTTERINAVTPPKTCRSGGLDFFEEDLGISEFMRKFKHVHVVVNSTSADMMASPSIFRFPEIKQLAIIAEWTNMALFFIQRILDRVSRLKCGSSQTYVLRLPCLLVSHYGTSQSIQIVDTSLIHIESRKSPTAVLFDDDNGRISIRHCEILKSINLNVLAVSQGSVVDLKFFWSQTSHTNSSDEILKPFFGKGFSKHVSQLDQRILLVVQHNPPPSDDIKKCRLRQSDKIGKKTCVQLCDKNPDSIQASTGANDSSKSITSSGHTLRQSRAFVTNIQLLSVKTDEVLLHGFYPCRISIASLMFFVLQSLTGVPMNLELTGDILVHQEDLAIYCTGVLEKDWIEYALKVSVSFLIELSGRRRRLVDTRQYHHE</sequence>
<comment type="caution">
    <text evidence="1">The sequence shown here is derived from an EMBL/GenBank/DDBJ whole genome shotgun (WGS) entry which is preliminary data.</text>
</comment>
<protein>
    <submittedName>
        <fullName evidence="1">Uncharacterized protein</fullName>
    </submittedName>
</protein>
<dbReference type="Proteomes" id="UP001151760">
    <property type="component" value="Unassembled WGS sequence"/>
</dbReference>
<name>A0ABQ4YYQ5_9ASTR</name>